<evidence type="ECO:0000256" key="2">
    <source>
        <dbReference type="ARBA" id="ARBA00022741"/>
    </source>
</evidence>
<gene>
    <name evidence="6" type="ORF">DPC56_01555</name>
</gene>
<keyword evidence="6" id="KW-0808">Transferase</keyword>
<evidence type="ECO:0000259" key="5">
    <source>
        <dbReference type="Pfam" id="PF02223"/>
    </source>
</evidence>
<evidence type="ECO:0000256" key="3">
    <source>
        <dbReference type="ARBA" id="ARBA00022840"/>
    </source>
</evidence>
<keyword evidence="7" id="KW-1185">Reference proteome</keyword>
<dbReference type="SUPFAM" id="SSF52540">
    <property type="entry name" value="P-loop containing nucleoside triphosphate hydrolases"/>
    <property type="match status" value="1"/>
</dbReference>
<comment type="similarity">
    <text evidence="1">Belongs to the thymidylate kinase family.</text>
</comment>
<dbReference type="GO" id="GO:0006235">
    <property type="term" value="P:dTTP biosynthetic process"/>
    <property type="evidence" value="ECO:0007669"/>
    <property type="project" value="TreeGrafter"/>
</dbReference>
<protein>
    <recommendedName>
        <fullName evidence="4">dTMP kinase</fullName>
    </recommendedName>
</protein>
<dbReference type="InterPro" id="IPR039430">
    <property type="entry name" value="Thymidylate_kin-like_dom"/>
</dbReference>
<keyword evidence="3" id="KW-0067">ATP-binding</keyword>
<accession>A0A328PDR1</accession>
<proteinExistence type="inferred from homology"/>
<dbReference type="GO" id="GO:0005524">
    <property type="term" value="F:ATP binding"/>
    <property type="evidence" value="ECO:0007669"/>
    <property type="project" value="UniProtKB-KW"/>
</dbReference>
<dbReference type="OrthoDB" id="43083at2157"/>
<comment type="caution">
    <text evidence="6">The sequence shown here is derived from an EMBL/GenBank/DDBJ whole genome shotgun (WGS) entry which is preliminary data.</text>
</comment>
<dbReference type="GO" id="GO:0006227">
    <property type="term" value="P:dUDP biosynthetic process"/>
    <property type="evidence" value="ECO:0007669"/>
    <property type="project" value="TreeGrafter"/>
</dbReference>
<reference evidence="6 7" key="1">
    <citation type="submission" date="2018-06" db="EMBL/GenBank/DDBJ databases">
        <title>Draft genome sequence of hyperthermophilic methanogen Methanothermobacter tenebrarum sp. MCM-B 1447.</title>
        <authorList>
            <person name="Pore S.D."/>
            <person name="Dagar S."/>
            <person name="Dhakephalkar P.K."/>
        </authorList>
    </citation>
    <scope>NUCLEOTIDE SEQUENCE [LARGE SCALE GENOMIC DNA]</scope>
    <source>
        <strain evidence="6 7">MCM B 1447</strain>
    </source>
</reference>
<dbReference type="Pfam" id="PF02223">
    <property type="entry name" value="Thymidylate_kin"/>
    <property type="match status" value="1"/>
</dbReference>
<feature type="domain" description="Thymidylate kinase-like" evidence="5">
    <location>
        <begin position="6"/>
        <end position="181"/>
    </location>
</feature>
<dbReference type="GO" id="GO:0006233">
    <property type="term" value="P:dTDP biosynthetic process"/>
    <property type="evidence" value="ECO:0007669"/>
    <property type="project" value="TreeGrafter"/>
</dbReference>
<dbReference type="GO" id="GO:0005737">
    <property type="term" value="C:cytoplasm"/>
    <property type="evidence" value="ECO:0007669"/>
    <property type="project" value="TreeGrafter"/>
</dbReference>
<organism evidence="6 7">
    <name type="scientific">Methanothermobacter tenebrarum</name>
    <dbReference type="NCBI Taxonomy" id="680118"/>
    <lineage>
        <taxon>Archaea</taxon>
        <taxon>Methanobacteriati</taxon>
        <taxon>Methanobacteriota</taxon>
        <taxon>Methanomada group</taxon>
        <taxon>Methanobacteria</taxon>
        <taxon>Methanobacteriales</taxon>
        <taxon>Methanobacteriaceae</taxon>
        <taxon>Methanothermobacter</taxon>
    </lineage>
</organism>
<dbReference type="GO" id="GO:0004798">
    <property type="term" value="F:dTMP kinase activity"/>
    <property type="evidence" value="ECO:0007669"/>
    <property type="project" value="TreeGrafter"/>
</dbReference>
<keyword evidence="2" id="KW-0547">Nucleotide-binding</keyword>
<dbReference type="Gene3D" id="3.40.50.300">
    <property type="entry name" value="P-loop containing nucleotide triphosphate hydrolases"/>
    <property type="match status" value="1"/>
</dbReference>
<evidence type="ECO:0000256" key="4">
    <source>
        <dbReference type="ARBA" id="ARBA00029962"/>
    </source>
</evidence>
<sequence length="194" mass="23005">MRFIVIDGLDGAGKDTHGKLIKKRYENMGEKVIFRSHPEDDNPYGRKAKKALLEGGKINHLKASIYYALDVIRSLRLYYWSNPGADTIIFVRYLMGVAYLPSTLSRILYHIFSFIFPTTEYMFFLDVSPQESLRRLQERNEHEMFENIEDLRRVRQKALRLAKNWHIINTEESIKQVQKKINKILDKLDQRRIK</sequence>
<evidence type="ECO:0000313" key="6">
    <source>
        <dbReference type="EMBL" id="RAO79493.1"/>
    </source>
</evidence>
<dbReference type="PANTHER" id="PTHR10344:SF4">
    <property type="entry name" value="UMP-CMP KINASE 2, MITOCHONDRIAL"/>
    <property type="match status" value="1"/>
</dbReference>
<evidence type="ECO:0000313" key="7">
    <source>
        <dbReference type="Proteomes" id="UP000249782"/>
    </source>
</evidence>
<dbReference type="InterPro" id="IPR027417">
    <property type="entry name" value="P-loop_NTPase"/>
</dbReference>
<dbReference type="RefSeq" id="WP_112093322.1">
    <property type="nucleotide sequence ID" value="NZ_QLOE01000002.1"/>
</dbReference>
<dbReference type="PANTHER" id="PTHR10344">
    <property type="entry name" value="THYMIDYLATE KINASE"/>
    <property type="match status" value="1"/>
</dbReference>
<evidence type="ECO:0000256" key="1">
    <source>
        <dbReference type="ARBA" id="ARBA00009776"/>
    </source>
</evidence>
<keyword evidence="6" id="KW-0418">Kinase</keyword>
<name>A0A328PDR1_9EURY</name>
<dbReference type="AlphaFoldDB" id="A0A328PDR1"/>
<dbReference type="Proteomes" id="UP000249782">
    <property type="component" value="Unassembled WGS sequence"/>
</dbReference>
<dbReference type="EMBL" id="QLOE01000002">
    <property type="protein sequence ID" value="RAO79493.1"/>
    <property type="molecule type" value="Genomic_DNA"/>
</dbReference>